<gene>
    <name evidence="3" type="ORF">BECKDK2373B_GA0170837_108917</name>
</gene>
<sequence>MKNHFIYPLLMALLLLSAYAGTTFAVEIAPRISDREIVERLTRLESGQQAIIQQMDVRFTAMEKRFTAMEKRFTAMENHTNDRFSAMERRMDERFVAMEKRMDERFVAMEKRMDERLDAQWSLTLVLIVAIFGLIGFVVWDRKTALSPLERRFARIAEELERDLETDNPKGSKLARLVEMLREMASKDPRLADGFDHHFPPEGLPGKA</sequence>
<dbReference type="EMBL" id="CAADEX010000089">
    <property type="protein sequence ID" value="VFJ60090.1"/>
    <property type="molecule type" value="Genomic_DNA"/>
</dbReference>
<keyword evidence="1" id="KW-0812">Transmembrane</keyword>
<proteinExistence type="predicted"/>
<dbReference type="AlphaFoldDB" id="A0A450T109"/>
<feature type="chain" id="PRO_5019182656" evidence="2">
    <location>
        <begin position="26"/>
        <end position="208"/>
    </location>
</feature>
<keyword evidence="2" id="KW-0732">Signal</keyword>
<accession>A0A450T109</accession>
<protein>
    <submittedName>
        <fullName evidence="3">Uncharacterized protein</fullName>
    </submittedName>
</protein>
<feature type="signal peptide" evidence="2">
    <location>
        <begin position="1"/>
        <end position="25"/>
    </location>
</feature>
<evidence type="ECO:0000313" key="3">
    <source>
        <dbReference type="EMBL" id="VFJ60090.1"/>
    </source>
</evidence>
<evidence type="ECO:0000256" key="2">
    <source>
        <dbReference type="SAM" id="SignalP"/>
    </source>
</evidence>
<dbReference type="Gene3D" id="6.10.250.2540">
    <property type="match status" value="1"/>
</dbReference>
<evidence type="ECO:0000256" key="1">
    <source>
        <dbReference type="SAM" id="Phobius"/>
    </source>
</evidence>
<feature type="transmembrane region" description="Helical" evidence="1">
    <location>
        <begin position="119"/>
        <end position="140"/>
    </location>
</feature>
<organism evidence="3">
    <name type="scientific">Candidatus Kentrum sp. DK</name>
    <dbReference type="NCBI Taxonomy" id="2126562"/>
    <lineage>
        <taxon>Bacteria</taxon>
        <taxon>Pseudomonadati</taxon>
        <taxon>Pseudomonadota</taxon>
        <taxon>Gammaproteobacteria</taxon>
        <taxon>Candidatus Kentrum</taxon>
    </lineage>
</organism>
<keyword evidence="1" id="KW-1133">Transmembrane helix</keyword>
<name>A0A450T109_9GAMM</name>
<keyword evidence="1" id="KW-0472">Membrane</keyword>
<reference evidence="3" key="1">
    <citation type="submission" date="2019-02" db="EMBL/GenBank/DDBJ databases">
        <authorList>
            <person name="Gruber-Vodicka R. H."/>
            <person name="Seah K. B. B."/>
        </authorList>
    </citation>
    <scope>NUCLEOTIDE SEQUENCE</scope>
    <source>
        <strain evidence="3">BECK_DK47</strain>
    </source>
</reference>